<dbReference type="Proteomes" id="UP000315369">
    <property type="component" value="Unassembled WGS sequence"/>
</dbReference>
<evidence type="ECO:0000256" key="2">
    <source>
        <dbReference type="SAM" id="Phobius"/>
    </source>
</evidence>
<feature type="transmembrane region" description="Helical" evidence="2">
    <location>
        <begin position="177"/>
        <end position="202"/>
    </location>
</feature>
<organism evidence="3 4">
    <name type="scientific">Myxococcus llanfairpwllgwyngyllgogerychwyrndrobwllllantysiliogogogochensis</name>
    <dbReference type="NCBI Taxonomy" id="2590453"/>
    <lineage>
        <taxon>Bacteria</taxon>
        <taxon>Pseudomonadati</taxon>
        <taxon>Myxococcota</taxon>
        <taxon>Myxococcia</taxon>
        <taxon>Myxococcales</taxon>
        <taxon>Cystobacterineae</taxon>
        <taxon>Myxococcaceae</taxon>
        <taxon>Myxococcus</taxon>
    </lineage>
</organism>
<reference evidence="3 4" key="1">
    <citation type="submission" date="2019-06" db="EMBL/GenBank/DDBJ databases">
        <authorList>
            <person name="Livingstone P."/>
            <person name="Whitworth D."/>
        </authorList>
    </citation>
    <scope>NUCLEOTIDE SEQUENCE [LARGE SCALE GENOMIC DNA]</scope>
    <source>
        <strain evidence="3 4">AM401</strain>
    </source>
</reference>
<feature type="region of interest" description="Disordered" evidence="1">
    <location>
        <begin position="711"/>
        <end position="735"/>
    </location>
</feature>
<keyword evidence="2" id="KW-1133">Transmembrane helix</keyword>
<proteinExistence type="predicted"/>
<feature type="transmembrane region" description="Helical" evidence="2">
    <location>
        <begin position="123"/>
        <end position="144"/>
    </location>
</feature>
<feature type="compositionally biased region" description="Basic and acidic residues" evidence="1">
    <location>
        <begin position="751"/>
        <end position="761"/>
    </location>
</feature>
<feature type="compositionally biased region" description="Low complexity" evidence="1">
    <location>
        <begin position="711"/>
        <end position="720"/>
    </location>
</feature>
<dbReference type="RefSeq" id="WP_141644524.1">
    <property type="nucleotide sequence ID" value="NZ_VIFM01000089.1"/>
</dbReference>
<feature type="transmembrane region" description="Helical" evidence="2">
    <location>
        <begin position="523"/>
        <end position="545"/>
    </location>
</feature>
<comment type="caution">
    <text evidence="3">The sequence shown here is derived from an EMBL/GenBank/DDBJ whole genome shotgun (WGS) entry which is preliminary data.</text>
</comment>
<feature type="region of interest" description="Disordered" evidence="1">
    <location>
        <begin position="751"/>
        <end position="772"/>
    </location>
</feature>
<dbReference type="EMBL" id="VIFM01000089">
    <property type="protein sequence ID" value="TQF13752.1"/>
    <property type="molecule type" value="Genomic_DNA"/>
</dbReference>
<keyword evidence="2" id="KW-0812">Transmembrane</keyword>
<evidence type="ECO:0000313" key="3">
    <source>
        <dbReference type="EMBL" id="TQF13752.1"/>
    </source>
</evidence>
<keyword evidence="2" id="KW-0472">Membrane</keyword>
<name>A0A540WXM3_9BACT</name>
<sequence>MALKVGDLYISVTAAIGDALNSLTKLVDAVEKAAKEVKNAANDMGEIGAVVAAGIGAAVAAAAKSNPRLQAEITRLTDLLYTLAADIGDLFAPVVKQVTDFVSRLVATFQRLSPEVKRAGADAAVWVAGAGLAIGVVGKLAGVVEALSGSMGLLLKGLGALQKSTALAGLGAQVAALALPVAAVAAAVAGLALLAGALYGAWGDTSSGLKESVTDIIASITEMSKKLWSMLKGLFDGLVTLIEGMVVKSLDFLAWMIRELAARIEPLAKAAKLGTIHKALVAAQGITGQGLLDAAKEAGSAVASAMAAKMMAAEQVVEAGLTKAGEVLAGAKEAVGYGLGKSLEGLQKFAQDSGLTELAANLGAILKSYLSGPKLSTAEPDVRYSDGIDKELEYVEKVIAALNARAADESRMEYERSVAAEELRFNLVLDAQRLADAASKAMKDARQTLVSGLTAAFGRIKGLVEAFQQGTEASGSAWGGLVAVVARLLTESTGFLDLVNMVSNIVQRVADGLGELLVPMQPLIGAIGFIVDVVMNALEPLLTYVGQVLGYLAPLLVIVGKLLEGLAPLLSALTPPMGLIQDALKALFDVLKFVALVVLAVAQAIGTIWNAVVSAIQAIIKGLSKAVEWLGIDSLKKFANSMDKMKVDTDAMGDSMRDLRNTTWESADAQARQTAEVLKGTAALEKMNAALTNVPTAWKVALRRFEVQDAADGPGTPAMPGAGGGGNGSNGDRYRDAPQWFRDFMELPDALRERREDRSRDPYMGGRRGGEYIPKTSAVQSLKGPTYNLAINTIDPDEGVERAVRFVRRVDAMTKLADSGRRVSKSSRYGG</sequence>
<protein>
    <submittedName>
        <fullName evidence="3">Uncharacterized protein</fullName>
    </submittedName>
</protein>
<dbReference type="AlphaFoldDB" id="A0A540WXM3"/>
<accession>A0A540WXM3</accession>
<feature type="transmembrane region" description="Helical" evidence="2">
    <location>
        <begin position="551"/>
        <end position="574"/>
    </location>
</feature>
<feature type="transmembrane region" description="Helical" evidence="2">
    <location>
        <begin position="586"/>
        <end position="609"/>
    </location>
</feature>
<keyword evidence="4" id="KW-1185">Reference proteome</keyword>
<gene>
    <name evidence="3" type="ORF">FJV41_22155</name>
</gene>
<evidence type="ECO:0000256" key="1">
    <source>
        <dbReference type="SAM" id="MobiDB-lite"/>
    </source>
</evidence>
<evidence type="ECO:0000313" key="4">
    <source>
        <dbReference type="Proteomes" id="UP000315369"/>
    </source>
</evidence>